<evidence type="ECO:0000256" key="4">
    <source>
        <dbReference type="ARBA" id="ARBA00022737"/>
    </source>
</evidence>
<dbReference type="PROSITE" id="PS50088">
    <property type="entry name" value="ANK_REPEAT"/>
    <property type="match status" value="1"/>
</dbReference>
<feature type="transmembrane region" description="Helical" evidence="12">
    <location>
        <begin position="1106"/>
        <end position="1123"/>
    </location>
</feature>
<keyword evidence="5 12" id="KW-1133">Transmembrane helix</keyword>
<evidence type="ECO:0000259" key="13">
    <source>
        <dbReference type="SMART" id="SM01420"/>
    </source>
</evidence>
<feature type="transmembrane region" description="Helical" evidence="12">
    <location>
        <begin position="1065"/>
        <end position="1086"/>
    </location>
</feature>
<feature type="transmembrane region" description="Helical" evidence="12">
    <location>
        <begin position="395"/>
        <end position="421"/>
    </location>
</feature>
<feature type="transmembrane region" description="Helical" evidence="12">
    <location>
        <begin position="1143"/>
        <end position="1163"/>
    </location>
</feature>
<keyword evidence="4" id="KW-0677">Repeat</keyword>
<evidence type="ECO:0000256" key="7">
    <source>
        <dbReference type="ARBA" id="ARBA00023065"/>
    </source>
</evidence>
<dbReference type="InterPro" id="IPR002110">
    <property type="entry name" value="Ankyrin_rpt"/>
</dbReference>
<keyword evidence="14" id="KW-1185">Reference proteome</keyword>
<dbReference type="Proteomes" id="UP000515135">
    <property type="component" value="Unplaced"/>
</dbReference>
<feature type="domain" description="Transient receptor ion channel" evidence="13">
    <location>
        <begin position="148"/>
        <end position="204"/>
    </location>
</feature>
<feature type="repeat" description="ANK" evidence="11">
    <location>
        <begin position="59"/>
        <end position="84"/>
    </location>
</feature>
<keyword evidence="7" id="KW-0406">Ion transport</keyword>
<feature type="transmembrane region" description="Helical" evidence="12">
    <location>
        <begin position="1223"/>
        <end position="1241"/>
    </location>
</feature>
<keyword evidence="2" id="KW-0813">Transport</keyword>
<keyword evidence="3 12" id="KW-0812">Transmembrane</keyword>
<feature type="transmembrane region" description="Helical" evidence="12">
    <location>
        <begin position="483"/>
        <end position="501"/>
    </location>
</feature>
<dbReference type="Pfam" id="PF00520">
    <property type="entry name" value="Ion_trans"/>
    <property type="match status" value="2"/>
</dbReference>
<organism evidence="14 15">
    <name type="scientific">Branchiostoma belcheri</name>
    <name type="common">Amphioxus</name>
    <dbReference type="NCBI Taxonomy" id="7741"/>
    <lineage>
        <taxon>Eukaryota</taxon>
        <taxon>Metazoa</taxon>
        <taxon>Chordata</taxon>
        <taxon>Cephalochordata</taxon>
        <taxon>Leptocardii</taxon>
        <taxon>Amphioxiformes</taxon>
        <taxon>Branchiostomatidae</taxon>
        <taxon>Branchiostoma</taxon>
    </lineage>
</organism>
<reference evidence="15" key="1">
    <citation type="submission" date="2025-08" db="UniProtKB">
        <authorList>
            <consortium name="RefSeq"/>
        </authorList>
    </citation>
    <scope>IDENTIFICATION</scope>
    <source>
        <tissue evidence="15">Gonad</tissue>
    </source>
</reference>
<dbReference type="SUPFAM" id="SSF48403">
    <property type="entry name" value="Ankyrin repeat"/>
    <property type="match status" value="2"/>
</dbReference>
<name>A0A6P4YQW2_BRABE</name>
<dbReference type="SMART" id="SM00248">
    <property type="entry name" value="ANK"/>
    <property type="match status" value="5"/>
</dbReference>
<evidence type="ECO:0000256" key="3">
    <source>
        <dbReference type="ARBA" id="ARBA00022692"/>
    </source>
</evidence>
<evidence type="ECO:0000256" key="6">
    <source>
        <dbReference type="ARBA" id="ARBA00023043"/>
    </source>
</evidence>
<evidence type="ECO:0000256" key="8">
    <source>
        <dbReference type="ARBA" id="ARBA00023136"/>
    </source>
</evidence>
<sequence length="1505" mass="167825">MENHIHIREDMSKVSGAERGLTVAEKQLLSAAASGDVEAVSDLLTNGEGNIDVNCRDVLGRSAVELAVDGGHLETAEVLLQYGAKPGEALMYAVDKEDMAAVQKLLKYSNKNDASPPVAFPSEMTPIVLASHNNSLPLIKVLVDQGQFIPDPAAFSQGEHASQNLYRGLASPYYILLTNDDPLRRAFVLSTGLEDVGATTPEAEEVYAEIAEECRSLGVDLLDQVRDRDEAAAILNCGDEVSPLTHGDNCKVKLSRLNMAVDHEQKKFVAHQWSQRLVKECWYDKYFKPATNMAEYLRGFVLMLLTQFLVLAYLFAPTCGPGRFVRTPSVRFAMYLASVLTFIIIIFLRAEKVGYDGPEGGQLAPAGTVLEWIIFVWIIGMLVEEGRLMVKLGPLASLSAMGITTWLIIIIYLAAFFLRVASHHGGPQAIYRFYWNAYDTTLIAEALTAIGGVLAILRLLPLLTFDRFLGPLALSMSHMVKDIVKFLIIFFIVSIAFSTGLNEIYQFYGSVVDNICLTQKENATSPLQKTTCETKNAFGDFQSSFEELFWSLFGLGSKDTLNLDPNPQAMTSGGKQLQEHTLTMYIGQALYGLYLVVAVVVLLNMLIAMMSNSYQHIADNETTEWRFEVTKLMLRYIRDDTTLPVPFNLIPTPKFIYNVIQKCCLRQRYKRDKLQAKAENTRRYKEVLSRLTTRYLLAREREKGVEPIFADFTPHDPVAMATTTHTTGHNNMDNDGFIQRESGGRDSGVADLTEAEKKLLSAAASGDLATVTELLSLGEGKIDVDCKDALGRCAVELAVGSDHLEVADALLQYGATPGEALLHAVEKEDSAAVEMLLKYPMKEQNSSAYRSYPPEMTPLVLASHKNSLPVIKALVDREISIPNPEEAPFDGRASTEASLNLYRGLASPYYILLTNDDPLRQAFVLSTTLDDLATKTPEVEGELSEIAEGCRSLGVDLLNQVQNRDEAAAILNCGDEVSPLTHGDNCKVKLTRLNMAVRHHQKKFVANRWSQRMVKECWYGPDYSPPSTMLIEYLRGLALMLLTPILVLIYFVAPMSRASRFIRTPAVRFAMNMATFLTFLLIVVLRSERIDYDGPGEGTLAPNGSVLEWMMLTYVIGMFVEEMRLVWKMGVRRYLSDVTGKDAWIIILIYLSAFAMRVAASLIHGGPQDIPRFRWETYDMTLIAEALTSVGGVVAFLRLIKLFTMERFLGPMSLSMRNMVKDILKFLIIFFVMVIAFSSGLNELYGFYGDAVEHMCSQSDNATSPLVYTTCTQKNAFGHFSDSFSELFWSLFGLASKDTLDLSISDSSNTDGKFIEHTLTMYIGKSLYGLYMVVAVVVLLNMLIAMMSNSYQAIVDNETTEWRFEVTKLMLRYIRDDTTLPVPFNLIPTPKFIYNVIKRCCLRQRFKSEVDKKERAKAENDRRYKKALSHVVRRYLLVHEREKSASEPIFSDVTSLGAITDIARHRASANGTGQTGPRDEDGLSAKIVVKTVKPTEENHLGGTDL</sequence>
<dbReference type="PANTHER" id="PTHR10117">
    <property type="entry name" value="TRANSIENT RECEPTOR POTENTIAL CHANNEL"/>
    <property type="match status" value="1"/>
</dbReference>
<dbReference type="OrthoDB" id="10040733at2759"/>
<accession>A0A6P4YQW2</accession>
<comment type="subcellular location">
    <subcellularLocation>
        <location evidence="1">Membrane</location>
        <topology evidence="1">Multi-pass membrane protein</topology>
    </subcellularLocation>
</comment>
<evidence type="ECO:0000256" key="9">
    <source>
        <dbReference type="ARBA" id="ARBA00023303"/>
    </source>
</evidence>
<keyword evidence="8 12" id="KW-0472">Membrane</keyword>
<dbReference type="GO" id="GO:0015279">
    <property type="term" value="F:store-operated calcium channel activity"/>
    <property type="evidence" value="ECO:0007669"/>
    <property type="project" value="TreeGrafter"/>
</dbReference>
<dbReference type="GeneID" id="109466352"/>
<dbReference type="GO" id="GO:0005886">
    <property type="term" value="C:plasma membrane"/>
    <property type="evidence" value="ECO:0007669"/>
    <property type="project" value="TreeGrafter"/>
</dbReference>
<dbReference type="FunFam" id="1.25.40.20:FF:001218">
    <property type="entry name" value="Uncharacterized protein"/>
    <property type="match status" value="1"/>
</dbReference>
<dbReference type="PANTHER" id="PTHR10117:SF54">
    <property type="entry name" value="TRANSIENT RECEPTOR POTENTIAL-GAMMA PROTEIN"/>
    <property type="match status" value="1"/>
</dbReference>
<feature type="transmembrane region" description="Helical" evidence="12">
    <location>
        <begin position="296"/>
        <end position="316"/>
    </location>
</feature>
<protein>
    <submittedName>
        <fullName evidence="15">Uncharacterized protein LOC109466352</fullName>
    </submittedName>
</protein>
<proteinExistence type="predicted"/>
<dbReference type="InterPro" id="IPR013555">
    <property type="entry name" value="TRP_dom"/>
</dbReference>
<evidence type="ECO:0000256" key="11">
    <source>
        <dbReference type="PROSITE-ProRule" id="PRU00023"/>
    </source>
</evidence>
<dbReference type="Pfam" id="PF08344">
    <property type="entry name" value="TRP_2"/>
    <property type="match status" value="2"/>
</dbReference>
<evidence type="ECO:0000256" key="10">
    <source>
        <dbReference type="ARBA" id="ARBA00036634"/>
    </source>
</evidence>
<evidence type="ECO:0000313" key="15">
    <source>
        <dbReference type="RefSeq" id="XP_019619626.1"/>
    </source>
</evidence>
<keyword evidence="6 11" id="KW-0040">ANK repeat</keyword>
<dbReference type="InterPro" id="IPR005821">
    <property type="entry name" value="Ion_trans_dom"/>
</dbReference>
<dbReference type="RefSeq" id="XP_019619626.1">
    <property type="nucleotide sequence ID" value="XM_019764067.1"/>
</dbReference>
<gene>
    <name evidence="15" type="primary">LOC109466352</name>
</gene>
<dbReference type="GO" id="GO:0034703">
    <property type="term" value="C:cation channel complex"/>
    <property type="evidence" value="ECO:0007669"/>
    <property type="project" value="TreeGrafter"/>
</dbReference>
<comment type="catalytic activity">
    <reaction evidence="10">
        <text>Ca(2+)(in) = Ca(2+)(out)</text>
        <dbReference type="Rhea" id="RHEA:29671"/>
        <dbReference type="ChEBI" id="CHEBI:29108"/>
    </reaction>
</comment>
<dbReference type="PROSITE" id="PS50297">
    <property type="entry name" value="ANK_REP_REGION"/>
    <property type="match status" value="1"/>
</dbReference>
<feature type="transmembrane region" description="Helical" evidence="12">
    <location>
        <begin position="1033"/>
        <end position="1053"/>
    </location>
</feature>
<evidence type="ECO:0000256" key="2">
    <source>
        <dbReference type="ARBA" id="ARBA00022448"/>
    </source>
</evidence>
<feature type="transmembrane region" description="Helical" evidence="12">
    <location>
        <begin position="589"/>
        <end position="610"/>
    </location>
</feature>
<dbReference type="KEGG" id="bbel:109466352"/>
<evidence type="ECO:0000256" key="5">
    <source>
        <dbReference type="ARBA" id="ARBA00022989"/>
    </source>
</evidence>
<dbReference type="Gene3D" id="1.25.40.20">
    <property type="entry name" value="Ankyrin repeat-containing domain"/>
    <property type="match status" value="2"/>
</dbReference>
<dbReference type="SMART" id="SM01420">
    <property type="entry name" value="TRP_2"/>
    <property type="match status" value="2"/>
</dbReference>
<dbReference type="GO" id="GO:0070679">
    <property type="term" value="F:inositol 1,4,5 trisphosphate binding"/>
    <property type="evidence" value="ECO:0007669"/>
    <property type="project" value="TreeGrafter"/>
</dbReference>
<feature type="transmembrane region" description="Helical" evidence="12">
    <location>
        <begin position="442"/>
        <end position="463"/>
    </location>
</feature>
<evidence type="ECO:0000256" key="12">
    <source>
        <dbReference type="SAM" id="Phobius"/>
    </source>
</evidence>
<dbReference type="InterPro" id="IPR002153">
    <property type="entry name" value="TRPC_channel"/>
</dbReference>
<dbReference type="GO" id="GO:0051480">
    <property type="term" value="P:regulation of cytosolic calcium ion concentration"/>
    <property type="evidence" value="ECO:0007669"/>
    <property type="project" value="TreeGrafter"/>
</dbReference>
<evidence type="ECO:0000313" key="14">
    <source>
        <dbReference type="Proteomes" id="UP000515135"/>
    </source>
</evidence>
<feature type="transmembrane region" description="Helical" evidence="12">
    <location>
        <begin position="1183"/>
        <end position="1203"/>
    </location>
</feature>
<dbReference type="InterPro" id="IPR036770">
    <property type="entry name" value="Ankyrin_rpt-contain_sf"/>
</dbReference>
<dbReference type="PRINTS" id="PR01097">
    <property type="entry name" value="TRNSRECEPTRP"/>
</dbReference>
<feature type="domain" description="Transient receptor ion channel" evidence="13">
    <location>
        <begin position="881"/>
        <end position="940"/>
    </location>
</feature>
<feature type="transmembrane region" description="Helical" evidence="12">
    <location>
        <begin position="1328"/>
        <end position="1347"/>
    </location>
</feature>
<feature type="transmembrane region" description="Helical" evidence="12">
    <location>
        <begin position="332"/>
        <end position="350"/>
    </location>
</feature>
<feature type="transmembrane region" description="Helical" evidence="12">
    <location>
        <begin position="362"/>
        <end position="383"/>
    </location>
</feature>
<evidence type="ECO:0000256" key="1">
    <source>
        <dbReference type="ARBA" id="ARBA00004141"/>
    </source>
</evidence>
<keyword evidence="9" id="KW-0407">Ion channel</keyword>